<dbReference type="InterPro" id="IPR011032">
    <property type="entry name" value="GroES-like_sf"/>
</dbReference>
<dbReference type="CDD" id="cd05289">
    <property type="entry name" value="MDR_like_2"/>
    <property type="match status" value="1"/>
</dbReference>
<evidence type="ECO:0000256" key="2">
    <source>
        <dbReference type="ARBA" id="ARBA00023002"/>
    </source>
</evidence>
<keyword evidence="5" id="KW-1185">Reference proteome</keyword>
<dbReference type="Pfam" id="PF08240">
    <property type="entry name" value="ADH_N"/>
    <property type="match status" value="1"/>
</dbReference>
<keyword evidence="1" id="KW-0521">NADP</keyword>
<dbReference type="EMBL" id="NGKB01000002">
    <property type="protein sequence ID" value="RSU16553.1"/>
    <property type="molecule type" value="Genomic_DNA"/>
</dbReference>
<dbReference type="Proteomes" id="UP000288028">
    <property type="component" value="Unassembled WGS sequence"/>
</dbReference>
<dbReference type="PANTHER" id="PTHR48106:SF18">
    <property type="entry name" value="QUINONE OXIDOREDUCTASE PIG3"/>
    <property type="match status" value="1"/>
</dbReference>
<evidence type="ECO:0000313" key="4">
    <source>
        <dbReference type="EMBL" id="RSU16553.1"/>
    </source>
</evidence>
<dbReference type="AlphaFoldDB" id="A0A430B8E4"/>
<dbReference type="OrthoDB" id="9792162at2"/>
<dbReference type="SUPFAM" id="SSF50129">
    <property type="entry name" value="GroES-like"/>
    <property type="match status" value="1"/>
</dbReference>
<dbReference type="InterPro" id="IPR020843">
    <property type="entry name" value="ER"/>
</dbReference>
<feature type="domain" description="Enoyl reductase (ER)" evidence="3">
    <location>
        <begin position="13"/>
        <end position="312"/>
    </location>
</feature>
<dbReference type="PANTHER" id="PTHR48106">
    <property type="entry name" value="QUINONE OXIDOREDUCTASE PIG3-RELATED"/>
    <property type="match status" value="1"/>
</dbReference>
<evidence type="ECO:0000313" key="5">
    <source>
        <dbReference type="Proteomes" id="UP000288028"/>
    </source>
</evidence>
<dbReference type="GeneID" id="95580342"/>
<dbReference type="SMART" id="SM00829">
    <property type="entry name" value="PKS_ER"/>
    <property type="match status" value="1"/>
</dbReference>
<organism evidence="4 5">
    <name type="scientific">Vagococcus carniphilus</name>
    <dbReference type="NCBI Taxonomy" id="218144"/>
    <lineage>
        <taxon>Bacteria</taxon>
        <taxon>Bacillati</taxon>
        <taxon>Bacillota</taxon>
        <taxon>Bacilli</taxon>
        <taxon>Lactobacillales</taxon>
        <taxon>Enterococcaceae</taxon>
        <taxon>Vagococcus</taxon>
    </lineage>
</organism>
<dbReference type="SUPFAM" id="SSF51735">
    <property type="entry name" value="NAD(P)-binding Rossmann-fold domains"/>
    <property type="match status" value="1"/>
</dbReference>
<dbReference type="GO" id="GO:0016651">
    <property type="term" value="F:oxidoreductase activity, acting on NAD(P)H"/>
    <property type="evidence" value="ECO:0007669"/>
    <property type="project" value="TreeGrafter"/>
</dbReference>
<sequence>MVVGKKFGFEHYGDVDVFEEKEATFELTDKKNALIKVERASVNPIDITTRKGLLAKGKPLERFRVLGNEVQGEIIELSDPDSQFSVGDKVIALVPSGGDAEYLAVAQKNVFKIPSNMSLDVAATFPMVAETALWTLDSHFYELKEGDVLAIVGASGSVGSVALQLARAKNITIIAVGSKRNEAYLKELGADITVDYRNEEEIAAHKNSADYVINASLFNQGEDVAVDLVKENGTILGLNGAADTSSKPEVNSLFLQRTKEMTNQAAIPQLMAHYEKKPIQVKIGHHLSLSLEGIKEAHRLFEDQKGTGKIILVKE</sequence>
<dbReference type="InterPro" id="IPR036291">
    <property type="entry name" value="NAD(P)-bd_dom_sf"/>
</dbReference>
<dbReference type="InterPro" id="IPR013154">
    <property type="entry name" value="ADH-like_N"/>
</dbReference>
<dbReference type="Gene3D" id="3.90.180.10">
    <property type="entry name" value="Medium-chain alcohol dehydrogenases, catalytic domain"/>
    <property type="match status" value="1"/>
</dbReference>
<evidence type="ECO:0000256" key="1">
    <source>
        <dbReference type="ARBA" id="ARBA00022857"/>
    </source>
</evidence>
<reference evidence="4 5" key="1">
    <citation type="submission" date="2017-05" db="EMBL/GenBank/DDBJ databases">
        <title>Vagococcus spp. assemblies.</title>
        <authorList>
            <person name="Gulvik C.A."/>
        </authorList>
    </citation>
    <scope>NUCLEOTIDE SEQUENCE [LARGE SCALE GENOMIC DNA]</scope>
    <source>
        <strain evidence="4 5">SS1714</strain>
    </source>
</reference>
<proteinExistence type="predicted"/>
<dbReference type="Pfam" id="PF00107">
    <property type="entry name" value="ADH_zinc_N"/>
    <property type="match status" value="1"/>
</dbReference>
<dbReference type="Gene3D" id="3.40.50.720">
    <property type="entry name" value="NAD(P)-binding Rossmann-like Domain"/>
    <property type="match status" value="1"/>
</dbReference>
<dbReference type="InterPro" id="IPR013149">
    <property type="entry name" value="ADH-like_C"/>
</dbReference>
<dbReference type="RefSeq" id="WP_126791865.1">
    <property type="nucleotide sequence ID" value="NZ_CP060720.1"/>
</dbReference>
<keyword evidence="2" id="KW-0560">Oxidoreductase</keyword>
<dbReference type="GO" id="GO:0070402">
    <property type="term" value="F:NADPH binding"/>
    <property type="evidence" value="ECO:0007669"/>
    <property type="project" value="TreeGrafter"/>
</dbReference>
<comment type="caution">
    <text evidence="4">The sequence shown here is derived from an EMBL/GenBank/DDBJ whole genome shotgun (WGS) entry which is preliminary data.</text>
</comment>
<gene>
    <name evidence="4" type="ORF">CBF28_03225</name>
</gene>
<protein>
    <recommendedName>
        <fullName evidence="3">Enoyl reductase (ER) domain-containing protein</fullName>
    </recommendedName>
</protein>
<accession>A0A430B8E4</accession>
<evidence type="ECO:0000259" key="3">
    <source>
        <dbReference type="SMART" id="SM00829"/>
    </source>
</evidence>
<name>A0A430B8E4_9ENTE</name>